<evidence type="ECO:0000256" key="2">
    <source>
        <dbReference type="ARBA" id="ARBA00022741"/>
    </source>
</evidence>
<dbReference type="GO" id="GO:0005663">
    <property type="term" value="C:DNA replication factor C complex"/>
    <property type="evidence" value="ECO:0007669"/>
    <property type="project" value="TreeGrafter"/>
</dbReference>
<dbReference type="EMBL" id="UINC01052523">
    <property type="protein sequence ID" value="SVB67950.1"/>
    <property type="molecule type" value="Genomic_DNA"/>
</dbReference>
<evidence type="ECO:0000256" key="3">
    <source>
        <dbReference type="ARBA" id="ARBA00022840"/>
    </source>
</evidence>
<reference evidence="5" key="1">
    <citation type="submission" date="2018-05" db="EMBL/GenBank/DDBJ databases">
        <authorList>
            <person name="Lanie J.A."/>
            <person name="Ng W.-L."/>
            <person name="Kazmierczak K.M."/>
            <person name="Andrzejewski T.M."/>
            <person name="Davidsen T.M."/>
            <person name="Wayne K.J."/>
            <person name="Tettelin H."/>
            <person name="Glass J.I."/>
            <person name="Rusch D."/>
            <person name="Podicherti R."/>
            <person name="Tsui H.-C.T."/>
            <person name="Winkler M.E."/>
        </authorList>
    </citation>
    <scope>NUCLEOTIDE SEQUENCE</scope>
</reference>
<keyword evidence="3" id="KW-0067">ATP-binding</keyword>
<dbReference type="PANTHER" id="PTHR11669:SF20">
    <property type="entry name" value="REPLICATION FACTOR C SUBUNIT 4"/>
    <property type="match status" value="1"/>
</dbReference>
<dbReference type="GO" id="GO:0016887">
    <property type="term" value="F:ATP hydrolysis activity"/>
    <property type="evidence" value="ECO:0007669"/>
    <property type="project" value="InterPro"/>
</dbReference>
<protein>
    <recommendedName>
        <fullName evidence="4">AAA+ ATPase domain-containing protein</fullName>
    </recommendedName>
</protein>
<dbReference type="Gene3D" id="3.40.50.300">
    <property type="entry name" value="P-loop containing nucleotide triphosphate hydrolases"/>
    <property type="match status" value="1"/>
</dbReference>
<evidence type="ECO:0000259" key="4">
    <source>
        <dbReference type="SMART" id="SM00382"/>
    </source>
</evidence>
<name>A0A382FY88_9ZZZZ</name>
<dbReference type="Pfam" id="PF00004">
    <property type="entry name" value="AAA"/>
    <property type="match status" value="1"/>
</dbReference>
<dbReference type="InterPro" id="IPR027417">
    <property type="entry name" value="P-loop_NTPase"/>
</dbReference>
<dbReference type="GO" id="GO:0005524">
    <property type="term" value="F:ATP binding"/>
    <property type="evidence" value="ECO:0007669"/>
    <property type="project" value="UniProtKB-KW"/>
</dbReference>
<accession>A0A382FY88</accession>
<proteinExistence type="predicted"/>
<organism evidence="5">
    <name type="scientific">marine metagenome</name>
    <dbReference type="NCBI Taxonomy" id="408172"/>
    <lineage>
        <taxon>unclassified sequences</taxon>
        <taxon>metagenomes</taxon>
        <taxon>ecological metagenomes</taxon>
    </lineage>
</organism>
<dbReference type="AlphaFoldDB" id="A0A382FY88"/>
<dbReference type="InterPro" id="IPR003593">
    <property type="entry name" value="AAA+_ATPase"/>
</dbReference>
<dbReference type="GO" id="GO:0003689">
    <property type="term" value="F:DNA clamp loader activity"/>
    <property type="evidence" value="ECO:0007669"/>
    <property type="project" value="TreeGrafter"/>
</dbReference>
<dbReference type="GO" id="GO:0006281">
    <property type="term" value="P:DNA repair"/>
    <property type="evidence" value="ECO:0007669"/>
    <property type="project" value="TreeGrafter"/>
</dbReference>
<dbReference type="InterPro" id="IPR050238">
    <property type="entry name" value="DNA_Rep/Repair_Clamp_Loader"/>
</dbReference>
<dbReference type="CDD" id="cd00009">
    <property type="entry name" value="AAA"/>
    <property type="match status" value="1"/>
</dbReference>
<feature type="domain" description="AAA+ ATPase" evidence="4">
    <location>
        <begin position="44"/>
        <end position="172"/>
    </location>
</feature>
<dbReference type="SUPFAM" id="SSF52540">
    <property type="entry name" value="P-loop containing nucleoside triphosphate hydrolases"/>
    <property type="match status" value="1"/>
</dbReference>
<dbReference type="NCBIfam" id="NF001679">
    <property type="entry name" value="PRK00440.1"/>
    <property type="match status" value="1"/>
</dbReference>
<dbReference type="InterPro" id="IPR003959">
    <property type="entry name" value="ATPase_AAA_core"/>
</dbReference>
<dbReference type="InterPro" id="IPR008921">
    <property type="entry name" value="DNA_pol3_clamp-load_cplx_C"/>
</dbReference>
<keyword evidence="2" id="KW-0547">Nucleotide-binding</keyword>
<dbReference type="InterPro" id="IPR047854">
    <property type="entry name" value="RFC_lid"/>
</dbReference>
<dbReference type="FunFam" id="3.40.50.300:FF:000129">
    <property type="entry name" value="Replication factor C subunit 5"/>
    <property type="match status" value="1"/>
</dbReference>
<keyword evidence="1" id="KW-0235">DNA replication</keyword>
<dbReference type="Gene3D" id="1.20.272.10">
    <property type="match status" value="1"/>
</dbReference>
<dbReference type="PANTHER" id="PTHR11669">
    <property type="entry name" value="REPLICATION FACTOR C / DNA POLYMERASE III GAMMA-TAU SUBUNIT"/>
    <property type="match status" value="1"/>
</dbReference>
<gene>
    <name evidence="5" type="ORF">METZ01_LOCUS220804</name>
</gene>
<dbReference type="GO" id="GO:0003677">
    <property type="term" value="F:DNA binding"/>
    <property type="evidence" value="ECO:0007669"/>
    <property type="project" value="InterPro"/>
</dbReference>
<dbReference type="SMART" id="SM00382">
    <property type="entry name" value="AAA"/>
    <property type="match status" value="1"/>
</dbReference>
<dbReference type="CDD" id="cd18140">
    <property type="entry name" value="HLD_clamp_RFC"/>
    <property type="match status" value="1"/>
</dbReference>
<dbReference type="Pfam" id="PF08542">
    <property type="entry name" value="Rep_fac_C"/>
    <property type="match status" value="1"/>
</dbReference>
<evidence type="ECO:0000313" key="5">
    <source>
        <dbReference type="EMBL" id="SVB67950.1"/>
    </source>
</evidence>
<dbReference type="Gene3D" id="1.10.8.60">
    <property type="match status" value="1"/>
</dbReference>
<dbReference type="SUPFAM" id="SSF48019">
    <property type="entry name" value="post-AAA+ oligomerization domain-like"/>
    <property type="match status" value="1"/>
</dbReference>
<dbReference type="GO" id="GO:0006261">
    <property type="term" value="P:DNA-templated DNA replication"/>
    <property type="evidence" value="ECO:0007669"/>
    <property type="project" value="TreeGrafter"/>
</dbReference>
<evidence type="ECO:0000256" key="1">
    <source>
        <dbReference type="ARBA" id="ARBA00022705"/>
    </source>
</evidence>
<sequence>MKSKPEFMSKFEIWTEKYRPMNLSEVKGQDEIIDRLKAFIDSKTMPHLLFAGMQGTGKTTSFLAMAKELYGDGYRDNVLELNASDERGINIVRTSVKDFARTRPVSDDTPFKLIFLDEADALTKDAQHALRRMMEDYTSNVRFCLSCNYSSKIIPPIQSRCAIFRFQPIKKEVMKEVIKKIARNEKIDLDHTAMDYIYDASEGDLRKAENILQATTAIADKPSDSISGTVRVTVNEVREVVSFAEPTELYEILKLALSGKFKASKDKLSDVLVKYGLSGSDAISQFQKQIWNSEEFEDKLKVKLIKSCGEYDFRISEGSNEFIQINAFLADVVLMGTDSRFQNRYSNIENKIE</sequence>
<dbReference type="InterPro" id="IPR013748">
    <property type="entry name" value="Rep_factorC_C"/>
</dbReference>